<evidence type="ECO:0000313" key="2">
    <source>
        <dbReference type="Proteomes" id="UP001497512"/>
    </source>
</evidence>
<proteinExistence type="predicted"/>
<evidence type="ECO:0000313" key="1">
    <source>
        <dbReference type="EMBL" id="CAK9226022.1"/>
    </source>
</evidence>
<dbReference type="Proteomes" id="UP001497512">
    <property type="component" value="Chromosome 5"/>
</dbReference>
<gene>
    <name evidence="1" type="ORF">CSSPTR1EN2_LOCUS18031</name>
</gene>
<keyword evidence="2" id="KW-1185">Reference proteome</keyword>
<dbReference type="EMBL" id="OZ019897">
    <property type="protein sequence ID" value="CAK9226022.1"/>
    <property type="molecule type" value="Genomic_DNA"/>
</dbReference>
<sequence length="82" mass="8833">MSTVRTNTVSRIRTPNWRPLRHPVTVPRRPDIPGVAVEACSAASTTVDRRPADTVATRGAHPVASNWRADVPVAVVLRSAAL</sequence>
<reference evidence="1" key="1">
    <citation type="submission" date="2024-02" db="EMBL/GenBank/DDBJ databases">
        <authorList>
            <consortium name="ELIXIR-Norway"/>
            <consortium name="Elixir Norway"/>
        </authorList>
    </citation>
    <scope>NUCLEOTIDE SEQUENCE</scope>
</reference>
<accession>A0ABP0UNG1</accession>
<name>A0ABP0UNG1_9BRYO</name>
<organism evidence="1 2">
    <name type="scientific">Sphagnum troendelagicum</name>
    <dbReference type="NCBI Taxonomy" id="128251"/>
    <lineage>
        <taxon>Eukaryota</taxon>
        <taxon>Viridiplantae</taxon>
        <taxon>Streptophyta</taxon>
        <taxon>Embryophyta</taxon>
        <taxon>Bryophyta</taxon>
        <taxon>Sphagnophytina</taxon>
        <taxon>Sphagnopsida</taxon>
        <taxon>Sphagnales</taxon>
        <taxon>Sphagnaceae</taxon>
        <taxon>Sphagnum</taxon>
    </lineage>
</organism>
<protein>
    <submittedName>
        <fullName evidence="1">Uncharacterized protein</fullName>
    </submittedName>
</protein>